<protein>
    <recommendedName>
        <fullName evidence="1">CFA20 domain-containing protein</fullName>
    </recommendedName>
</protein>
<evidence type="ECO:0000259" key="1">
    <source>
        <dbReference type="Pfam" id="PF05018"/>
    </source>
</evidence>
<accession>A0A232FHE0</accession>
<proteinExistence type="predicted"/>
<dbReference type="AlphaFoldDB" id="A0A232FHE0"/>
<dbReference type="InterPro" id="IPR040441">
    <property type="entry name" value="CFA20/CFAP20DC"/>
</dbReference>
<keyword evidence="3" id="KW-1185">Reference proteome</keyword>
<gene>
    <name evidence="2" type="ORF">TSAR_010795</name>
</gene>
<dbReference type="InterPro" id="IPR007714">
    <property type="entry name" value="CFA20_dom"/>
</dbReference>
<dbReference type="Pfam" id="PF05018">
    <property type="entry name" value="CFA20_dom"/>
    <property type="match status" value="1"/>
</dbReference>
<sequence length="379" mass="43807">MQGGYLSLLYSTSNKPLEYWSKQKSRTGSIKKVLDEELNENVLEIQDIEDSNCQKTWIMSPPDSNQILNIKLPFLVIVLKSVSPQCFFQLQMVDKDNIRHLINFSNVEGKKSSAKSGKTSKVSPPRMQLFLEPGWNRLEIDLCHLSKIFQAQFEAVNRLKICAGCRIRRIYFTDRHYEDEEMPLSLYYGFLDLYMSKWGINEVERATQTKKTTGKPTVTKDNAYSTGLGLNKLFLKNLQAKSDQVIEEFFSKQSVKSVKDYLDFKKKAKIKPYVIPDNSKRFHVKNVKSSDSSLVDFNEIKSQFLRESSLLGKLAFEDQVNRKGKVKESKSAKPEVKYSPYKIHKYRYPTLLERKTNTKSIEMLSKPIVSKNSNAQMKL</sequence>
<evidence type="ECO:0000313" key="2">
    <source>
        <dbReference type="EMBL" id="OXU29869.1"/>
    </source>
</evidence>
<dbReference type="EMBL" id="NNAY01000228">
    <property type="protein sequence ID" value="OXU29869.1"/>
    <property type="molecule type" value="Genomic_DNA"/>
</dbReference>
<dbReference type="STRING" id="543379.A0A232FHE0"/>
<reference evidence="2 3" key="1">
    <citation type="journal article" date="2017" name="Curr. Biol.">
        <title>The Evolution of Venom by Co-option of Single-Copy Genes.</title>
        <authorList>
            <person name="Martinson E.O."/>
            <person name="Mrinalini"/>
            <person name="Kelkar Y.D."/>
            <person name="Chang C.H."/>
            <person name="Werren J.H."/>
        </authorList>
    </citation>
    <scope>NUCLEOTIDE SEQUENCE [LARGE SCALE GENOMIC DNA]</scope>
    <source>
        <strain evidence="2 3">Alberta</strain>
        <tissue evidence="2">Whole body</tissue>
    </source>
</reference>
<feature type="domain" description="CFA20" evidence="1">
    <location>
        <begin position="1"/>
        <end position="185"/>
    </location>
</feature>
<dbReference type="OrthoDB" id="7698751at2759"/>
<comment type="caution">
    <text evidence="2">The sequence shown here is derived from an EMBL/GenBank/DDBJ whole genome shotgun (WGS) entry which is preliminary data.</text>
</comment>
<organism evidence="2 3">
    <name type="scientific">Trichomalopsis sarcophagae</name>
    <dbReference type="NCBI Taxonomy" id="543379"/>
    <lineage>
        <taxon>Eukaryota</taxon>
        <taxon>Metazoa</taxon>
        <taxon>Ecdysozoa</taxon>
        <taxon>Arthropoda</taxon>
        <taxon>Hexapoda</taxon>
        <taxon>Insecta</taxon>
        <taxon>Pterygota</taxon>
        <taxon>Neoptera</taxon>
        <taxon>Endopterygota</taxon>
        <taxon>Hymenoptera</taxon>
        <taxon>Apocrita</taxon>
        <taxon>Proctotrupomorpha</taxon>
        <taxon>Chalcidoidea</taxon>
        <taxon>Pteromalidae</taxon>
        <taxon>Pteromalinae</taxon>
        <taxon>Trichomalopsis</taxon>
    </lineage>
</organism>
<dbReference type="Proteomes" id="UP000215335">
    <property type="component" value="Unassembled WGS sequence"/>
</dbReference>
<evidence type="ECO:0000313" key="3">
    <source>
        <dbReference type="Proteomes" id="UP000215335"/>
    </source>
</evidence>
<name>A0A232FHE0_9HYME</name>
<dbReference type="PANTHER" id="PTHR12458">
    <property type="entry name" value="ORF PROTEIN"/>
    <property type="match status" value="1"/>
</dbReference>